<accession>A0A553Q0C0</accession>
<evidence type="ECO:0000256" key="1">
    <source>
        <dbReference type="SAM" id="MobiDB-lite"/>
    </source>
</evidence>
<keyword evidence="3" id="KW-1185">Reference proteome</keyword>
<protein>
    <submittedName>
        <fullName evidence="2">Uncharacterized protein</fullName>
    </submittedName>
</protein>
<evidence type="ECO:0000313" key="2">
    <source>
        <dbReference type="EMBL" id="TRY83373.1"/>
    </source>
</evidence>
<feature type="region of interest" description="Disordered" evidence="1">
    <location>
        <begin position="1"/>
        <end position="32"/>
    </location>
</feature>
<dbReference type="OrthoDB" id="6359887at2759"/>
<dbReference type="EMBL" id="SRMA01026479">
    <property type="protein sequence ID" value="TRY83373.1"/>
    <property type="molecule type" value="Genomic_DNA"/>
</dbReference>
<dbReference type="AlphaFoldDB" id="A0A553Q0C0"/>
<evidence type="ECO:0000313" key="3">
    <source>
        <dbReference type="Proteomes" id="UP000316079"/>
    </source>
</evidence>
<gene>
    <name evidence="2" type="ORF">DNTS_016647</name>
</gene>
<sequence length="209" mass="23795">MQQLRPEENSVTHDSCSEVELSHQALQPLRPEDSITRDSLYGADLSHHALQQLRGEFPSEAQPQISADELSVTHNSLCLGSLPEEAEQEVMSVMKQSVLTELLERAQASGEERGILEESMLSFISLPESVESHQHREAEEKGCSREEEKEEIVTWSHRLWSPFEEEEEKKVPLIHQHRASNFQQVKEYIFLSTEDPGEAEELSADMMIS</sequence>
<dbReference type="Proteomes" id="UP000316079">
    <property type="component" value="Unassembled WGS sequence"/>
</dbReference>
<comment type="caution">
    <text evidence="2">The sequence shown here is derived from an EMBL/GenBank/DDBJ whole genome shotgun (WGS) entry which is preliminary data.</text>
</comment>
<name>A0A553Q0C0_9TELE</name>
<feature type="compositionally biased region" description="Basic and acidic residues" evidence="1">
    <location>
        <begin position="1"/>
        <end position="11"/>
    </location>
</feature>
<reference evidence="2 3" key="1">
    <citation type="journal article" date="2019" name="Sci. Data">
        <title>Hybrid genome assembly and annotation of Danionella translucida.</title>
        <authorList>
            <person name="Kadobianskyi M."/>
            <person name="Schulze L."/>
            <person name="Schuelke M."/>
            <person name="Judkewitz B."/>
        </authorList>
    </citation>
    <scope>NUCLEOTIDE SEQUENCE [LARGE SCALE GENOMIC DNA]</scope>
    <source>
        <strain evidence="2 3">Bolton</strain>
    </source>
</reference>
<organism evidence="2 3">
    <name type="scientific">Danionella cerebrum</name>
    <dbReference type="NCBI Taxonomy" id="2873325"/>
    <lineage>
        <taxon>Eukaryota</taxon>
        <taxon>Metazoa</taxon>
        <taxon>Chordata</taxon>
        <taxon>Craniata</taxon>
        <taxon>Vertebrata</taxon>
        <taxon>Euteleostomi</taxon>
        <taxon>Actinopterygii</taxon>
        <taxon>Neopterygii</taxon>
        <taxon>Teleostei</taxon>
        <taxon>Ostariophysi</taxon>
        <taxon>Cypriniformes</taxon>
        <taxon>Danionidae</taxon>
        <taxon>Danioninae</taxon>
        <taxon>Danionella</taxon>
    </lineage>
</organism>
<proteinExistence type="predicted"/>